<feature type="transmembrane region" description="Helical" evidence="1">
    <location>
        <begin position="128"/>
        <end position="151"/>
    </location>
</feature>
<accession>A0AA86R4S8</accession>
<reference evidence="3 4" key="2">
    <citation type="submission" date="2024-07" db="EMBL/GenBank/DDBJ databases">
        <authorList>
            <person name="Akdeniz Z."/>
        </authorList>
    </citation>
    <scope>NUCLEOTIDE SEQUENCE [LARGE SCALE GENOMIC DNA]</scope>
</reference>
<dbReference type="AlphaFoldDB" id="A0AA86R4S8"/>
<keyword evidence="1" id="KW-1133">Transmembrane helix</keyword>
<reference evidence="2" key="1">
    <citation type="submission" date="2023-06" db="EMBL/GenBank/DDBJ databases">
        <authorList>
            <person name="Kurt Z."/>
        </authorList>
    </citation>
    <scope>NUCLEOTIDE SEQUENCE</scope>
</reference>
<evidence type="ECO:0000256" key="1">
    <source>
        <dbReference type="SAM" id="Phobius"/>
    </source>
</evidence>
<protein>
    <submittedName>
        <fullName evidence="3">Hypothetical_protein</fullName>
    </submittedName>
</protein>
<comment type="caution">
    <text evidence="2">The sequence shown here is derived from an EMBL/GenBank/DDBJ whole genome shotgun (WGS) entry which is preliminary data.</text>
</comment>
<keyword evidence="1" id="KW-0812">Transmembrane</keyword>
<dbReference type="EMBL" id="CAXDID020000195">
    <property type="protein sequence ID" value="CAL6053114.1"/>
    <property type="molecule type" value="Genomic_DNA"/>
</dbReference>
<name>A0AA86R4S8_9EUKA</name>
<organism evidence="2">
    <name type="scientific">Hexamita inflata</name>
    <dbReference type="NCBI Taxonomy" id="28002"/>
    <lineage>
        <taxon>Eukaryota</taxon>
        <taxon>Metamonada</taxon>
        <taxon>Diplomonadida</taxon>
        <taxon>Hexamitidae</taxon>
        <taxon>Hexamitinae</taxon>
        <taxon>Hexamita</taxon>
    </lineage>
</organism>
<evidence type="ECO:0000313" key="2">
    <source>
        <dbReference type="EMBL" id="CAI9968858.1"/>
    </source>
</evidence>
<evidence type="ECO:0000313" key="3">
    <source>
        <dbReference type="EMBL" id="CAL6053114.1"/>
    </source>
</evidence>
<sequence length="202" mass="24049">MFTHLSSGQLNYYEIRSIFDRFCRICQALAALNQKPIYFYQMTQTEIMNFPCEFRKRFRLWIFHNLSLSGVYGGVVTFVKILLCVYQIKFLSYGSKHQNNCMPKQLRQLCRFIVVNTNTKLFQIYINIYKFVILCFVFGNQALSLFCLQILNTQFTLQKVTEKTGRIYVLKYIHSAPLQMSKTHNKWTSEEIQTVFQYLPIF</sequence>
<gene>
    <name evidence="3" type="ORF">HINF_LOCUS45178</name>
    <name evidence="2" type="ORF">HINF_LOCUS56503</name>
</gene>
<evidence type="ECO:0000313" key="4">
    <source>
        <dbReference type="Proteomes" id="UP001642409"/>
    </source>
</evidence>
<keyword evidence="1" id="KW-0472">Membrane</keyword>
<proteinExistence type="predicted"/>
<keyword evidence="4" id="KW-1185">Reference proteome</keyword>
<feature type="transmembrane region" description="Helical" evidence="1">
    <location>
        <begin position="66"/>
        <end position="88"/>
    </location>
</feature>
<dbReference type="Proteomes" id="UP001642409">
    <property type="component" value="Unassembled WGS sequence"/>
</dbReference>
<dbReference type="EMBL" id="CATOUU010001050">
    <property type="protein sequence ID" value="CAI9968858.1"/>
    <property type="molecule type" value="Genomic_DNA"/>
</dbReference>